<feature type="region of interest" description="Disordered" evidence="3">
    <location>
        <begin position="416"/>
        <end position="483"/>
    </location>
</feature>
<dbReference type="SMART" id="SM00338">
    <property type="entry name" value="BRLZ"/>
    <property type="match status" value="1"/>
</dbReference>
<dbReference type="InterPro" id="IPR046347">
    <property type="entry name" value="bZIP_sf"/>
</dbReference>
<dbReference type="PANTHER" id="PTHR40621">
    <property type="entry name" value="TRANSCRIPTION FACTOR KAPC-RELATED"/>
    <property type="match status" value="1"/>
</dbReference>
<dbReference type="SUPFAM" id="SSF57959">
    <property type="entry name" value="Leucine zipper domain"/>
    <property type="match status" value="1"/>
</dbReference>
<keyword evidence="2" id="KW-0539">Nucleus</keyword>
<dbReference type="GeneID" id="85227006"/>
<dbReference type="Proteomes" id="UP001217754">
    <property type="component" value="Chromosome 6"/>
</dbReference>
<gene>
    <name evidence="5" type="ORF">MJAP1_003355</name>
</gene>
<feature type="region of interest" description="Disordered" evidence="3">
    <location>
        <begin position="1"/>
        <end position="22"/>
    </location>
</feature>
<feature type="domain" description="BZIP" evidence="4">
    <location>
        <begin position="48"/>
        <end position="63"/>
    </location>
</feature>
<feature type="compositionally biased region" description="Low complexity" evidence="3">
    <location>
        <begin position="317"/>
        <end position="328"/>
    </location>
</feature>
<accession>A0AAF0F5Q5</accession>
<feature type="compositionally biased region" description="Polar residues" evidence="3">
    <location>
        <begin position="522"/>
        <end position="532"/>
    </location>
</feature>
<feature type="region of interest" description="Disordered" evidence="3">
    <location>
        <begin position="311"/>
        <end position="334"/>
    </location>
</feature>
<feature type="region of interest" description="Disordered" evidence="3">
    <location>
        <begin position="499"/>
        <end position="532"/>
    </location>
</feature>
<proteinExistence type="predicted"/>
<keyword evidence="6" id="KW-1185">Reference proteome</keyword>
<dbReference type="InterPro" id="IPR018287">
    <property type="entry name" value="Hap4_TF_heteromerisation"/>
</dbReference>
<organism evidence="5 6">
    <name type="scientific">Malassezia japonica</name>
    <dbReference type="NCBI Taxonomy" id="223818"/>
    <lineage>
        <taxon>Eukaryota</taxon>
        <taxon>Fungi</taxon>
        <taxon>Dikarya</taxon>
        <taxon>Basidiomycota</taxon>
        <taxon>Ustilaginomycotina</taxon>
        <taxon>Malasseziomycetes</taxon>
        <taxon>Malasseziales</taxon>
        <taxon>Malasseziaceae</taxon>
        <taxon>Malassezia</taxon>
    </lineage>
</organism>
<feature type="compositionally biased region" description="Polar residues" evidence="3">
    <location>
        <begin position="126"/>
        <end position="136"/>
    </location>
</feature>
<evidence type="ECO:0000313" key="6">
    <source>
        <dbReference type="Proteomes" id="UP001217754"/>
    </source>
</evidence>
<dbReference type="EMBL" id="CP119963">
    <property type="protein sequence ID" value="WFD40369.1"/>
    <property type="molecule type" value="Genomic_DNA"/>
</dbReference>
<protein>
    <recommendedName>
        <fullName evidence="4">BZIP domain-containing protein</fullName>
    </recommendedName>
</protein>
<dbReference type="GO" id="GO:0001228">
    <property type="term" value="F:DNA-binding transcription activator activity, RNA polymerase II-specific"/>
    <property type="evidence" value="ECO:0007669"/>
    <property type="project" value="TreeGrafter"/>
</dbReference>
<name>A0AAF0F5Q5_9BASI</name>
<feature type="region of interest" description="Disordered" evidence="3">
    <location>
        <begin position="360"/>
        <end position="382"/>
    </location>
</feature>
<evidence type="ECO:0000256" key="2">
    <source>
        <dbReference type="ARBA" id="ARBA00023242"/>
    </source>
</evidence>
<comment type="subcellular location">
    <subcellularLocation>
        <location evidence="1">Nucleus</location>
    </subcellularLocation>
</comment>
<dbReference type="GO" id="GO:0000976">
    <property type="term" value="F:transcription cis-regulatory region binding"/>
    <property type="evidence" value="ECO:0007669"/>
    <property type="project" value="InterPro"/>
</dbReference>
<evidence type="ECO:0000256" key="3">
    <source>
        <dbReference type="SAM" id="MobiDB-lite"/>
    </source>
</evidence>
<feature type="compositionally biased region" description="Polar residues" evidence="3">
    <location>
        <begin position="158"/>
        <end position="167"/>
    </location>
</feature>
<reference evidence="5" key="1">
    <citation type="submission" date="2023-03" db="EMBL/GenBank/DDBJ databases">
        <title>Mating type loci evolution in Malassezia.</title>
        <authorList>
            <person name="Coelho M.A."/>
        </authorList>
    </citation>
    <scope>NUCLEOTIDE SEQUENCE</scope>
    <source>
        <strain evidence="5">CBS 9431</strain>
    </source>
</reference>
<dbReference type="Pfam" id="PF10297">
    <property type="entry name" value="Hap4_Hap_bind"/>
    <property type="match status" value="1"/>
</dbReference>
<dbReference type="CDD" id="cd14688">
    <property type="entry name" value="bZIP_YAP"/>
    <property type="match status" value="1"/>
</dbReference>
<dbReference type="Gene3D" id="1.20.5.170">
    <property type="match status" value="1"/>
</dbReference>
<evidence type="ECO:0000313" key="5">
    <source>
        <dbReference type="EMBL" id="WFD40369.1"/>
    </source>
</evidence>
<evidence type="ECO:0000256" key="1">
    <source>
        <dbReference type="ARBA" id="ARBA00004123"/>
    </source>
</evidence>
<sequence>MSVAPAPVQAGMTASSEPEDIIQPTKEWVLPARGKPGRKPAVTVPLTKRKAQNRASQRAFRERRHAYLAELEEKVARYEAREIDANVQMQRIALQCREEASMLRQKNETLTARCEQLEKQLRALSTAGSPPQSNGGTPSGCLPPKHEARTHASPEAVPTNSTVSTGYSPPPSTGAATPTPNGSIPHMPMLRQSSTPSDPDEIGFDCGFCPDQNLCVCRGKAKLEFGEEMHDPLTPGATPSLYQSVPPQTQAAVPLVRSTRPKPRLWATTPMSDASNAPSPIGTRVGSWAAGTSPGAIAQRAGSRPRLWAVHEPEQKSAPSPRRPSAPSCTGDQKTCSACNADPALATFCSAVSRSVQVPMSTQRQAPLPPPSAASAASPGRRETVPHAFTRIRNHPNFSQWKGDGGLQMLAEIVSRDSKDEEASRGDAERLPPRPAGGGSPSRKRSSPSPPAVQPMRRSAPDASPDVASEGERRKRTRADNMVYVRSEAVSEALAMLDRPGEGEEDAGAAIPHAKACPCPWVNTSSRLPWPR</sequence>
<dbReference type="RefSeq" id="XP_060123266.1">
    <property type="nucleotide sequence ID" value="XM_060267283.1"/>
</dbReference>
<evidence type="ECO:0000259" key="4">
    <source>
        <dbReference type="PROSITE" id="PS00036"/>
    </source>
</evidence>
<feature type="compositionally biased region" description="Basic and acidic residues" evidence="3">
    <location>
        <begin position="416"/>
        <end position="432"/>
    </location>
</feature>
<dbReference type="InterPro" id="IPR050936">
    <property type="entry name" value="AP-1-like"/>
</dbReference>
<dbReference type="PROSITE" id="PS00036">
    <property type="entry name" value="BZIP_BASIC"/>
    <property type="match status" value="1"/>
</dbReference>
<feature type="region of interest" description="Disordered" evidence="3">
    <location>
        <begin position="125"/>
        <end position="187"/>
    </location>
</feature>
<dbReference type="InterPro" id="IPR004827">
    <property type="entry name" value="bZIP"/>
</dbReference>
<dbReference type="GO" id="GO:0090575">
    <property type="term" value="C:RNA polymerase II transcription regulator complex"/>
    <property type="evidence" value="ECO:0007669"/>
    <property type="project" value="TreeGrafter"/>
</dbReference>
<dbReference type="AlphaFoldDB" id="A0AAF0F5Q5"/>
<dbReference type="PANTHER" id="PTHR40621:SF7">
    <property type="entry name" value="BZIP DOMAIN-CONTAINING PROTEIN"/>
    <property type="match status" value="1"/>
</dbReference>